<feature type="chain" id="PRO_5016458456" description="DUF3047 family protein" evidence="1">
    <location>
        <begin position="25"/>
        <end position="255"/>
    </location>
</feature>
<accession>A0A316EQC8</accession>
<feature type="signal peptide" evidence="1">
    <location>
        <begin position="1"/>
        <end position="24"/>
    </location>
</feature>
<comment type="caution">
    <text evidence="2">The sequence shown here is derived from an EMBL/GenBank/DDBJ whole genome shotgun (WGS) entry which is preliminary data.</text>
</comment>
<sequence>MGSRTTKGRKLLMLAMITAAALSAAVPAGTGMAQTGTPGAPGVAFSAAQPGAALPGGWQNMPVVRGKTLTQYSLVTDGGKTVLQADAKAAASGLLHEGDIDLSRTPVVSWRWKASPIPNADNSVSDREDAPARLVFFFDGQADKLSIGERAEQIAASIGGEKLPYATLMYIWTASAPPGTVIPNPHTSRVQMIAVSGAPGDAGKWLKLRRNVVSDYEKVFHEKPGKLTGYGILTDTDNTGGTTRAWYGDIAFKAN</sequence>
<proteinExistence type="predicted"/>
<dbReference type="Pfam" id="PF11249">
    <property type="entry name" value="DUF3047"/>
    <property type="match status" value="1"/>
</dbReference>
<dbReference type="InterPro" id="IPR021409">
    <property type="entry name" value="DUF3047"/>
</dbReference>
<evidence type="ECO:0000313" key="2">
    <source>
        <dbReference type="EMBL" id="PWK33203.1"/>
    </source>
</evidence>
<dbReference type="EMBL" id="QGGT01000005">
    <property type="protein sequence ID" value="PWK33203.1"/>
    <property type="molecule type" value="Genomic_DNA"/>
</dbReference>
<reference evidence="2 3" key="1">
    <citation type="submission" date="2018-05" db="EMBL/GenBank/DDBJ databases">
        <title>Genomic Encyclopedia of Type Strains, Phase IV (KMG-V): Genome sequencing to study the core and pangenomes of soil and plant-associated prokaryotes.</title>
        <authorList>
            <person name="Whitman W."/>
        </authorList>
    </citation>
    <scope>NUCLEOTIDE SEQUENCE [LARGE SCALE GENOMIC DNA]</scope>
    <source>
        <strain evidence="2 3">SLV-132</strain>
    </source>
</reference>
<dbReference type="AlphaFoldDB" id="A0A316EQC8"/>
<protein>
    <recommendedName>
        <fullName evidence="4">DUF3047 family protein</fullName>
    </recommendedName>
</protein>
<keyword evidence="1" id="KW-0732">Signal</keyword>
<organism evidence="2 3">
    <name type="scientific">Cupriavidus plantarum</name>
    <dbReference type="NCBI Taxonomy" id="942865"/>
    <lineage>
        <taxon>Bacteria</taxon>
        <taxon>Pseudomonadati</taxon>
        <taxon>Pseudomonadota</taxon>
        <taxon>Betaproteobacteria</taxon>
        <taxon>Burkholderiales</taxon>
        <taxon>Burkholderiaceae</taxon>
        <taxon>Cupriavidus</taxon>
    </lineage>
</organism>
<gene>
    <name evidence="2" type="ORF">C7419_105197</name>
</gene>
<evidence type="ECO:0008006" key="4">
    <source>
        <dbReference type="Google" id="ProtNLM"/>
    </source>
</evidence>
<keyword evidence="3" id="KW-1185">Reference proteome</keyword>
<evidence type="ECO:0000313" key="3">
    <source>
        <dbReference type="Proteomes" id="UP000245754"/>
    </source>
</evidence>
<name>A0A316EQC8_9BURK</name>
<dbReference type="Proteomes" id="UP000245754">
    <property type="component" value="Unassembled WGS sequence"/>
</dbReference>
<evidence type="ECO:0000256" key="1">
    <source>
        <dbReference type="SAM" id="SignalP"/>
    </source>
</evidence>